<evidence type="ECO:0000256" key="2">
    <source>
        <dbReference type="RuleBase" id="RU361185"/>
    </source>
</evidence>
<dbReference type="GO" id="GO:0004553">
    <property type="term" value="F:hydrolase activity, hydrolyzing O-glycosyl compounds"/>
    <property type="evidence" value="ECO:0007669"/>
    <property type="project" value="InterPro"/>
</dbReference>
<dbReference type="Gene3D" id="3.20.20.80">
    <property type="entry name" value="Glycosidases"/>
    <property type="match status" value="1"/>
</dbReference>
<evidence type="ECO:0000256" key="1">
    <source>
        <dbReference type="ARBA" id="ARBA00007806"/>
    </source>
</evidence>
<evidence type="ECO:0000313" key="5">
    <source>
        <dbReference type="Proteomes" id="UP000507222"/>
    </source>
</evidence>
<dbReference type="AlphaFoldDB" id="A0A6J5VB53"/>
<accession>A0A6J5VB53</accession>
<dbReference type="Proteomes" id="UP000507222">
    <property type="component" value="Unassembled WGS sequence"/>
</dbReference>
<dbReference type="InterPro" id="IPR000322">
    <property type="entry name" value="Glyco_hydro_31_TIM"/>
</dbReference>
<dbReference type="Pfam" id="PF01055">
    <property type="entry name" value="Glyco_hydro_31_2nd"/>
    <property type="match status" value="1"/>
</dbReference>
<name>A0A6J5VB53_PRUAR</name>
<dbReference type="EMBL" id="CAEKDK010000007">
    <property type="protein sequence ID" value="CAB4286289.1"/>
    <property type="molecule type" value="Genomic_DNA"/>
</dbReference>
<dbReference type="PANTHER" id="PTHR46959:SF2">
    <property type="entry name" value="SULFOQUINOVOSIDASE"/>
    <property type="match status" value="1"/>
</dbReference>
<gene>
    <name evidence="4" type="ORF">CURHAP_LOCUS43321</name>
</gene>
<reference evidence="4 5" key="1">
    <citation type="submission" date="2020-05" db="EMBL/GenBank/DDBJ databases">
        <authorList>
            <person name="Campoy J."/>
            <person name="Schneeberger K."/>
            <person name="Spophaly S."/>
        </authorList>
    </citation>
    <scope>NUCLEOTIDE SEQUENCE [LARGE SCALE GENOMIC DNA]</scope>
    <source>
        <strain evidence="4">PruArmRojPasFocal</strain>
    </source>
</reference>
<protein>
    <recommendedName>
        <fullName evidence="3">Glycoside hydrolase family 31 TIM barrel domain-containing protein</fullName>
    </recommendedName>
</protein>
<evidence type="ECO:0000259" key="3">
    <source>
        <dbReference type="Pfam" id="PF01055"/>
    </source>
</evidence>
<keyword evidence="2" id="KW-0378">Hydrolase</keyword>
<keyword evidence="2" id="KW-0326">Glycosidase</keyword>
<proteinExistence type="inferred from homology"/>
<comment type="similarity">
    <text evidence="1 2">Belongs to the glycosyl hydrolase 31 family.</text>
</comment>
<dbReference type="GO" id="GO:0005975">
    <property type="term" value="P:carbohydrate metabolic process"/>
    <property type="evidence" value="ECO:0007669"/>
    <property type="project" value="InterPro"/>
</dbReference>
<evidence type="ECO:0000313" key="4">
    <source>
        <dbReference type="EMBL" id="CAB4286289.1"/>
    </source>
</evidence>
<dbReference type="InterPro" id="IPR052990">
    <property type="entry name" value="Sulfoquinovosidase_GH31"/>
</dbReference>
<feature type="domain" description="Glycoside hydrolase family 31 TIM barrel" evidence="3">
    <location>
        <begin position="5"/>
        <end position="78"/>
    </location>
</feature>
<sequence>MMEIKSAVVGLLSSGISGFAFNHSDIGGVLCCKLTFINYRRVKSCFFRWMEINAFTTVFRTHEGNKPSCNSQFYSNDRTLSHFARFAKIYKAWKFYRVQLVQEAAQKGLPVCRPPIFCITQMMNMCTAELPPVFGRTGDSSGACPRQGQKYVKAYFPTGESCTWQHIWTGKHFRKQGLKPQ</sequence>
<dbReference type="SUPFAM" id="SSF51445">
    <property type="entry name" value="(Trans)glycosidases"/>
    <property type="match status" value="1"/>
</dbReference>
<dbReference type="PANTHER" id="PTHR46959">
    <property type="entry name" value="SULFOQUINOVOSIDASE"/>
    <property type="match status" value="1"/>
</dbReference>
<organism evidence="4 5">
    <name type="scientific">Prunus armeniaca</name>
    <name type="common">Apricot</name>
    <name type="synonym">Armeniaca vulgaris</name>
    <dbReference type="NCBI Taxonomy" id="36596"/>
    <lineage>
        <taxon>Eukaryota</taxon>
        <taxon>Viridiplantae</taxon>
        <taxon>Streptophyta</taxon>
        <taxon>Embryophyta</taxon>
        <taxon>Tracheophyta</taxon>
        <taxon>Spermatophyta</taxon>
        <taxon>Magnoliopsida</taxon>
        <taxon>eudicotyledons</taxon>
        <taxon>Gunneridae</taxon>
        <taxon>Pentapetalae</taxon>
        <taxon>rosids</taxon>
        <taxon>fabids</taxon>
        <taxon>Rosales</taxon>
        <taxon>Rosaceae</taxon>
        <taxon>Amygdaloideae</taxon>
        <taxon>Amygdaleae</taxon>
        <taxon>Prunus</taxon>
    </lineage>
</organism>
<dbReference type="InterPro" id="IPR017853">
    <property type="entry name" value="GH"/>
</dbReference>